<dbReference type="InterPro" id="IPR012337">
    <property type="entry name" value="RNaseH-like_sf"/>
</dbReference>
<keyword evidence="2" id="KW-1185">Reference proteome</keyword>
<protein>
    <recommendedName>
        <fullName evidence="3">RNase H type-1 domain-containing protein</fullName>
    </recommendedName>
</protein>
<dbReference type="GO" id="GO:0003676">
    <property type="term" value="F:nucleic acid binding"/>
    <property type="evidence" value="ECO:0007669"/>
    <property type="project" value="InterPro"/>
</dbReference>
<organism evidence="1 2">
    <name type="scientific">Araneus ventricosus</name>
    <name type="common">Orbweaver spider</name>
    <name type="synonym">Epeira ventricosa</name>
    <dbReference type="NCBI Taxonomy" id="182803"/>
    <lineage>
        <taxon>Eukaryota</taxon>
        <taxon>Metazoa</taxon>
        <taxon>Ecdysozoa</taxon>
        <taxon>Arthropoda</taxon>
        <taxon>Chelicerata</taxon>
        <taxon>Arachnida</taxon>
        <taxon>Araneae</taxon>
        <taxon>Araneomorphae</taxon>
        <taxon>Entelegynae</taxon>
        <taxon>Araneoidea</taxon>
        <taxon>Araneidae</taxon>
        <taxon>Araneus</taxon>
    </lineage>
</organism>
<dbReference type="InterPro" id="IPR036397">
    <property type="entry name" value="RNaseH_sf"/>
</dbReference>
<dbReference type="AlphaFoldDB" id="A0A4Y2DS21"/>
<sequence length="108" mass="12072">MTATGWYLNPSEHIQPNQILLEDGEANIARKDIINIFTDGSKTEHGVGAAFCVLTKGICTYQWSAKLNYNNTVFQDELTALHEAVKCASHLPNHNTLVRTIYACNKYT</sequence>
<proteinExistence type="predicted"/>
<comment type="caution">
    <text evidence="1">The sequence shown here is derived from an EMBL/GenBank/DDBJ whole genome shotgun (WGS) entry which is preliminary data.</text>
</comment>
<reference evidence="1 2" key="1">
    <citation type="journal article" date="2019" name="Sci. Rep.">
        <title>Orb-weaving spider Araneus ventricosus genome elucidates the spidroin gene catalogue.</title>
        <authorList>
            <person name="Kono N."/>
            <person name="Nakamura H."/>
            <person name="Ohtoshi R."/>
            <person name="Moran D.A.P."/>
            <person name="Shinohara A."/>
            <person name="Yoshida Y."/>
            <person name="Fujiwara M."/>
            <person name="Mori M."/>
            <person name="Tomita M."/>
            <person name="Arakawa K."/>
        </authorList>
    </citation>
    <scope>NUCLEOTIDE SEQUENCE [LARGE SCALE GENOMIC DNA]</scope>
</reference>
<evidence type="ECO:0000313" key="2">
    <source>
        <dbReference type="Proteomes" id="UP000499080"/>
    </source>
</evidence>
<accession>A0A4Y2DS21</accession>
<dbReference type="Proteomes" id="UP000499080">
    <property type="component" value="Unassembled WGS sequence"/>
</dbReference>
<evidence type="ECO:0000313" key="1">
    <source>
        <dbReference type="EMBL" id="GBM19653.1"/>
    </source>
</evidence>
<dbReference type="EMBL" id="BGPR01000428">
    <property type="protein sequence ID" value="GBM19653.1"/>
    <property type="molecule type" value="Genomic_DNA"/>
</dbReference>
<dbReference type="OrthoDB" id="6781533at2759"/>
<evidence type="ECO:0008006" key="3">
    <source>
        <dbReference type="Google" id="ProtNLM"/>
    </source>
</evidence>
<gene>
    <name evidence="1" type="ORF">AVEN_199831_1</name>
</gene>
<dbReference type="Gene3D" id="3.30.420.10">
    <property type="entry name" value="Ribonuclease H-like superfamily/Ribonuclease H"/>
    <property type="match status" value="1"/>
</dbReference>
<name>A0A4Y2DS21_ARAVE</name>
<dbReference type="SUPFAM" id="SSF53098">
    <property type="entry name" value="Ribonuclease H-like"/>
    <property type="match status" value="1"/>
</dbReference>